<feature type="non-terminal residue" evidence="1">
    <location>
        <position position="1"/>
    </location>
</feature>
<protein>
    <submittedName>
        <fullName evidence="1">Uncharacterized protein</fullName>
    </submittedName>
</protein>
<evidence type="ECO:0000313" key="2">
    <source>
        <dbReference type="Proteomes" id="UP000265520"/>
    </source>
</evidence>
<name>A0A392SPK5_9FABA</name>
<dbReference type="Proteomes" id="UP000265520">
    <property type="component" value="Unassembled WGS sequence"/>
</dbReference>
<keyword evidence="2" id="KW-1185">Reference proteome</keyword>
<organism evidence="1 2">
    <name type="scientific">Trifolium medium</name>
    <dbReference type="NCBI Taxonomy" id="97028"/>
    <lineage>
        <taxon>Eukaryota</taxon>
        <taxon>Viridiplantae</taxon>
        <taxon>Streptophyta</taxon>
        <taxon>Embryophyta</taxon>
        <taxon>Tracheophyta</taxon>
        <taxon>Spermatophyta</taxon>
        <taxon>Magnoliopsida</taxon>
        <taxon>eudicotyledons</taxon>
        <taxon>Gunneridae</taxon>
        <taxon>Pentapetalae</taxon>
        <taxon>rosids</taxon>
        <taxon>fabids</taxon>
        <taxon>Fabales</taxon>
        <taxon>Fabaceae</taxon>
        <taxon>Papilionoideae</taxon>
        <taxon>50 kb inversion clade</taxon>
        <taxon>NPAAA clade</taxon>
        <taxon>Hologalegina</taxon>
        <taxon>IRL clade</taxon>
        <taxon>Trifolieae</taxon>
        <taxon>Trifolium</taxon>
    </lineage>
</organism>
<accession>A0A392SPK5</accession>
<reference evidence="1 2" key="1">
    <citation type="journal article" date="2018" name="Front. Plant Sci.">
        <title>Red Clover (Trifolium pratense) and Zigzag Clover (T. medium) - A Picture of Genomic Similarities and Differences.</title>
        <authorList>
            <person name="Dluhosova J."/>
            <person name="Istvanek J."/>
            <person name="Nedelnik J."/>
            <person name="Repkova J."/>
        </authorList>
    </citation>
    <scope>NUCLEOTIDE SEQUENCE [LARGE SCALE GENOMIC DNA]</scope>
    <source>
        <strain evidence="2">cv. 10/8</strain>
        <tissue evidence="1">Leaf</tissue>
    </source>
</reference>
<dbReference type="AlphaFoldDB" id="A0A392SPK5"/>
<comment type="caution">
    <text evidence="1">The sequence shown here is derived from an EMBL/GenBank/DDBJ whole genome shotgun (WGS) entry which is preliminary data.</text>
</comment>
<dbReference type="EMBL" id="LXQA010422165">
    <property type="protein sequence ID" value="MCI50803.1"/>
    <property type="molecule type" value="Genomic_DNA"/>
</dbReference>
<proteinExistence type="predicted"/>
<evidence type="ECO:0000313" key="1">
    <source>
        <dbReference type="EMBL" id="MCI50803.1"/>
    </source>
</evidence>
<sequence>FGLDVVGGGIELLRSELGLAERGLGVAERGLAIGELRLLPLETSEVCGCGSETSDEEGIESKIGSAL</sequence>